<dbReference type="EMBL" id="JAUTXU010000166">
    <property type="protein sequence ID" value="KAK3702020.1"/>
    <property type="molecule type" value="Genomic_DNA"/>
</dbReference>
<keyword evidence="2" id="KW-1185">Reference proteome</keyword>
<accession>A0ACC3MSM2</accession>
<name>A0ACC3MSM2_9PEZI</name>
<protein>
    <submittedName>
        <fullName evidence="1">Uncharacterized protein</fullName>
    </submittedName>
</protein>
<organism evidence="1 2">
    <name type="scientific">Vermiconidia calcicola</name>
    <dbReference type="NCBI Taxonomy" id="1690605"/>
    <lineage>
        <taxon>Eukaryota</taxon>
        <taxon>Fungi</taxon>
        <taxon>Dikarya</taxon>
        <taxon>Ascomycota</taxon>
        <taxon>Pezizomycotina</taxon>
        <taxon>Dothideomycetes</taxon>
        <taxon>Dothideomycetidae</taxon>
        <taxon>Mycosphaerellales</taxon>
        <taxon>Extremaceae</taxon>
        <taxon>Vermiconidia</taxon>
    </lineage>
</organism>
<proteinExistence type="predicted"/>
<reference evidence="1" key="1">
    <citation type="submission" date="2023-07" db="EMBL/GenBank/DDBJ databases">
        <title>Black Yeasts Isolated from many extreme environments.</title>
        <authorList>
            <person name="Coleine C."/>
            <person name="Stajich J.E."/>
            <person name="Selbmann L."/>
        </authorList>
    </citation>
    <scope>NUCLEOTIDE SEQUENCE</scope>
    <source>
        <strain evidence="1">CCFEE 5714</strain>
    </source>
</reference>
<evidence type="ECO:0000313" key="1">
    <source>
        <dbReference type="EMBL" id="KAK3702020.1"/>
    </source>
</evidence>
<gene>
    <name evidence="1" type="ORF">LTR37_015134</name>
</gene>
<comment type="caution">
    <text evidence="1">The sequence shown here is derived from an EMBL/GenBank/DDBJ whole genome shotgun (WGS) entry which is preliminary data.</text>
</comment>
<sequence length="246" mass="27711">MELERFVKGRRLTLTIMSRKAFIAALQDADDALTFPHFLDLPAELRSEVYNHYLATFPGISHASRPPLLCKTSKLIRSEILPLSLRRLTYGLNLCIPHFRPDPRCSRPTRLAADFLATLPVKHIAEIRRLSVRINYGSVCTALITLSDDASRHTLEVKGSIGPKGSIAVGHEEEVKEEERMARRNELKARIGCVLEEVCTRAEKGFIVEDIYRIRKTLEDMYRQVIVSNDVEASANLSQPHPPGVA</sequence>
<evidence type="ECO:0000313" key="2">
    <source>
        <dbReference type="Proteomes" id="UP001281147"/>
    </source>
</evidence>
<dbReference type="Proteomes" id="UP001281147">
    <property type="component" value="Unassembled WGS sequence"/>
</dbReference>